<organism evidence="2 3">
    <name type="scientific">Candidatus Magasanikbacteria bacterium GW2011_GWA2_42_32</name>
    <dbReference type="NCBI Taxonomy" id="1619039"/>
    <lineage>
        <taxon>Bacteria</taxon>
        <taxon>Candidatus Magasanikiibacteriota</taxon>
    </lineage>
</organism>
<evidence type="ECO:0000313" key="3">
    <source>
        <dbReference type="Proteomes" id="UP000034837"/>
    </source>
</evidence>
<dbReference type="Proteomes" id="UP000034837">
    <property type="component" value="Unassembled WGS sequence"/>
</dbReference>
<evidence type="ECO:0000313" key="2">
    <source>
        <dbReference type="EMBL" id="KKS54296.1"/>
    </source>
</evidence>
<protein>
    <submittedName>
        <fullName evidence="2">Uncharacterized protein</fullName>
    </submittedName>
</protein>
<accession>A0A0G1C6J3</accession>
<proteinExistence type="predicted"/>
<name>A0A0G1C6J3_9BACT</name>
<sequence length="56" mass="6291">MSKKITTHTGEKAPVSGQYQPAGTKQEITLSKGDRVPPYHQRAKSFVLVDRTKHKK</sequence>
<gene>
    <name evidence="2" type="ORF">UV20_C0036G0010</name>
</gene>
<dbReference type="AlphaFoldDB" id="A0A0G1C6J3"/>
<comment type="caution">
    <text evidence="2">The sequence shown here is derived from an EMBL/GenBank/DDBJ whole genome shotgun (WGS) entry which is preliminary data.</text>
</comment>
<evidence type="ECO:0000256" key="1">
    <source>
        <dbReference type="SAM" id="MobiDB-lite"/>
    </source>
</evidence>
<feature type="region of interest" description="Disordered" evidence="1">
    <location>
        <begin position="1"/>
        <end position="23"/>
    </location>
</feature>
<reference evidence="2 3" key="1">
    <citation type="journal article" date="2015" name="Nature">
        <title>rRNA introns, odd ribosomes, and small enigmatic genomes across a large radiation of phyla.</title>
        <authorList>
            <person name="Brown C.T."/>
            <person name="Hug L.A."/>
            <person name="Thomas B.C."/>
            <person name="Sharon I."/>
            <person name="Castelle C.J."/>
            <person name="Singh A."/>
            <person name="Wilkins M.J."/>
            <person name="Williams K.H."/>
            <person name="Banfield J.F."/>
        </authorList>
    </citation>
    <scope>NUCLEOTIDE SEQUENCE [LARGE SCALE GENOMIC DNA]</scope>
</reference>
<dbReference type="EMBL" id="LCDO01000036">
    <property type="protein sequence ID" value="KKS54296.1"/>
    <property type="molecule type" value="Genomic_DNA"/>
</dbReference>